<feature type="region of interest" description="Disordered" evidence="7">
    <location>
        <begin position="1"/>
        <end position="64"/>
    </location>
</feature>
<evidence type="ECO:0000313" key="9">
    <source>
        <dbReference type="EMBL" id="KPP78167.1"/>
    </source>
</evidence>
<dbReference type="SUPFAM" id="SSF102031">
    <property type="entry name" value="AXH domain"/>
    <property type="match status" value="1"/>
</dbReference>
<evidence type="ECO:0000259" key="8">
    <source>
        <dbReference type="PROSITE" id="PS51148"/>
    </source>
</evidence>
<dbReference type="GO" id="GO:0005634">
    <property type="term" value="C:nucleus"/>
    <property type="evidence" value="ECO:0007669"/>
    <property type="project" value="UniProtKB-SubCell"/>
</dbReference>
<dbReference type="InterPro" id="IPR043404">
    <property type="entry name" value="ATAXIN1-like"/>
</dbReference>
<evidence type="ECO:0000256" key="5">
    <source>
        <dbReference type="ARBA" id="ARBA00023163"/>
    </source>
</evidence>
<dbReference type="EMBL" id="JARO02000551">
    <property type="protein sequence ID" value="KPP78167.1"/>
    <property type="molecule type" value="Genomic_DNA"/>
</dbReference>
<feature type="compositionally biased region" description="Basic residues" evidence="7">
    <location>
        <begin position="491"/>
        <end position="501"/>
    </location>
</feature>
<dbReference type="GO" id="GO:0003723">
    <property type="term" value="F:RNA binding"/>
    <property type="evidence" value="ECO:0007669"/>
    <property type="project" value="InterPro"/>
</dbReference>
<feature type="domain" description="AXH" evidence="8">
    <location>
        <begin position="390"/>
        <end position="523"/>
    </location>
</feature>
<dbReference type="AlphaFoldDB" id="A0A0P7VPV7"/>
<dbReference type="PANTHER" id="PTHR13392">
    <property type="entry name" value="ATAXIN 1"/>
    <property type="match status" value="1"/>
</dbReference>
<dbReference type="STRING" id="113540.ENSSFOP00015032197"/>
<comment type="subcellular location">
    <subcellularLocation>
        <location evidence="1">Nucleus</location>
    </subcellularLocation>
</comment>
<dbReference type="InterPro" id="IPR036096">
    <property type="entry name" value="Ataxin_AXH_dom_sf"/>
</dbReference>
<dbReference type="GO" id="GO:0000122">
    <property type="term" value="P:negative regulation of transcription by RNA polymerase II"/>
    <property type="evidence" value="ECO:0007669"/>
    <property type="project" value="TreeGrafter"/>
</dbReference>
<keyword evidence="4" id="KW-0238">DNA-binding</keyword>
<evidence type="ECO:0000313" key="10">
    <source>
        <dbReference type="Proteomes" id="UP000034805"/>
    </source>
</evidence>
<feature type="region of interest" description="Disordered" evidence="7">
    <location>
        <begin position="477"/>
        <end position="512"/>
    </location>
</feature>
<dbReference type="PROSITE" id="PS51148">
    <property type="entry name" value="AXH"/>
    <property type="match status" value="1"/>
</dbReference>
<protein>
    <recommendedName>
        <fullName evidence="8">AXH domain-containing protein</fullName>
    </recommendedName>
</protein>
<feature type="compositionally biased region" description="Basic and acidic residues" evidence="7">
    <location>
        <begin position="225"/>
        <end position="242"/>
    </location>
</feature>
<evidence type="ECO:0000256" key="2">
    <source>
        <dbReference type="ARBA" id="ARBA00022491"/>
    </source>
</evidence>
<name>A0A0P7VPV7_SCLFO</name>
<evidence type="ECO:0000256" key="7">
    <source>
        <dbReference type="SAM" id="MobiDB-lite"/>
    </source>
</evidence>
<evidence type="ECO:0000256" key="6">
    <source>
        <dbReference type="ARBA" id="ARBA00023242"/>
    </source>
</evidence>
<gene>
    <name evidence="9" type="ORF">Z043_102348</name>
</gene>
<feature type="compositionally biased region" description="Basic and acidic residues" evidence="7">
    <location>
        <begin position="1"/>
        <end position="20"/>
    </location>
</feature>
<evidence type="ECO:0000256" key="3">
    <source>
        <dbReference type="ARBA" id="ARBA00023015"/>
    </source>
</evidence>
<evidence type="ECO:0000256" key="4">
    <source>
        <dbReference type="ARBA" id="ARBA00023125"/>
    </source>
</evidence>
<comment type="caution">
    <text evidence="9">The sequence shown here is derived from an EMBL/GenBank/DDBJ whole genome shotgun (WGS) entry which is preliminary data.</text>
</comment>
<dbReference type="InterPro" id="IPR003652">
    <property type="entry name" value="Ataxin_AXH_dom"/>
</dbReference>
<dbReference type="GO" id="GO:0007399">
    <property type="term" value="P:nervous system development"/>
    <property type="evidence" value="ECO:0007669"/>
    <property type="project" value="TreeGrafter"/>
</dbReference>
<feature type="region of interest" description="Disordered" evidence="7">
    <location>
        <begin position="212"/>
        <end position="263"/>
    </location>
</feature>
<dbReference type="Proteomes" id="UP000034805">
    <property type="component" value="Unassembled WGS sequence"/>
</dbReference>
<accession>A0A0P7VPV7</accession>
<feature type="region of interest" description="Disordered" evidence="7">
    <location>
        <begin position="354"/>
        <end position="398"/>
    </location>
</feature>
<keyword evidence="6" id="KW-0539">Nucleus</keyword>
<keyword evidence="3" id="KW-0805">Transcription regulation</keyword>
<sequence>MNSTPDRAKDCLPPKKRESRQTSSEQRPPDHFKPPAPLRNRPVQGRMAEVKGPVKAPTSNSHYSKDLLLPPSHLPKFGFPWPPHSPPTMQYSLSANQTGDRCGSKLPVWSDQCSRSMDHGDPALHSHRWQRTEVPAMLQRPISSYRTRGPLDSRDLWPHHFSRPAPFPDHHLDGRRTYTVRKINGLEAADSRLASRSSTGSACIGYTYDAKVKQDSSQTTRKRRYQEDQRALDRESMKDGRAPEGSSAHSSAQDRDSSVTLKASASVSDRSSFSALSPSTSSLDCFSMADAPGEAHIFYSLGPIHHSLPPLAHPLQSPVGPGPIVPLYGLQTEEPHVLKNSQLSPLVENRPLEVFPPGQYNSHGPDLGHSSKGAQGLSRHQASSGTHGLPPAPQPSTFLPHFTKGSLIELSGGHLRRVEDLQTEDFLLCANTSPEFHLSFCTILSISPSSTPGFSNLQVLLADRNTQSPPSLVLFVRPPSLPPPALSPQSKSRRSGPHSHTPHLPNLVPTNGSPVSWRNLPKEIRVAAAGPALGLEAVPSFPLDTSGWSSADF</sequence>
<dbReference type="PANTHER" id="PTHR13392:SF14">
    <property type="entry name" value="ATAXIN-1-LIKE"/>
    <property type="match status" value="1"/>
</dbReference>
<keyword evidence="5" id="KW-0804">Transcription</keyword>
<dbReference type="GO" id="GO:0003677">
    <property type="term" value="F:DNA binding"/>
    <property type="evidence" value="ECO:0007669"/>
    <property type="project" value="UniProtKB-KW"/>
</dbReference>
<reference evidence="9 10" key="1">
    <citation type="submission" date="2015-08" db="EMBL/GenBank/DDBJ databases">
        <title>The genome of the Asian arowana (Scleropages formosus).</title>
        <authorList>
            <person name="Tan M.H."/>
            <person name="Gan H.M."/>
            <person name="Croft L.J."/>
            <person name="Austin C.M."/>
        </authorList>
    </citation>
    <scope>NUCLEOTIDE SEQUENCE [LARGE SCALE GENOMIC DNA]</scope>
    <source>
        <strain evidence="9">Aro1</strain>
    </source>
</reference>
<proteinExistence type="predicted"/>
<evidence type="ECO:0000256" key="1">
    <source>
        <dbReference type="ARBA" id="ARBA00004123"/>
    </source>
</evidence>
<dbReference type="Pfam" id="PF08517">
    <property type="entry name" value="AXH"/>
    <property type="match status" value="1"/>
</dbReference>
<organism evidence="9 10">
    <name type="scientific">Scleropages formosus</name>
    <name type="common">Asian bonytongue</name>
    <name type="synonym">Osteoglossum formosum</name>
    <dbReference type="NCBI Taxonomy" id="113540"/>
    <lineage>
        <taxon>Eukaryota</taxon>
        <taxon>Metazoa</taxon>
        <taxon>Chordata</taxon>
        <taxon>Craniata</taxon>
        <taxon>Vertebrata</taxon>
        <taxon>Euteleostomi</taxon>
        <taxon>Actinopterygii</taxon>
        <taxon>Neopterygii</taxon>
        <taxon>Teleostei</taxon>
        <taxon>Osteoglossocephala</taxon>
        <taxon>Osteoglossomorpha</taxon>
        <taxon>Osteoglossiformes</taxon>
        <taxon>Osteoglossidae</taxon>
        <taxon>Scleropages</taxon>
    </lineage>
</organism>
<keyword evidence="2" id="KW-0678">Repressor</keyword>